<dbReference type="Gene3D" id="3.40.710.10">
    <property type="entry name" value="DD-peptidase/beta-lactamase superfamily"/>
    <property type="match status" value="1"/>
</dbReference>
<dbReference type="AlphaFoldDB" id="A0A7Y8C2L7"/>
<comment type="similarity">
    <text evidence="2">Belongs to the class-A beta-lactamase family.</text>
</comment>
<accession>A0A7Y8C2L7</accession>
<feature type="signal peptide" evidence="5">
    <location>
        <begin position="1"/>
        <end position="28"/>
    </location>
</feature>
<gene>
    <name evidence="7" type="primary">bla</name>
    <name evidence="7" type="ORF">HX882_11315</name>
</gene>
<evidence type="ECO:0000256" key="1">
    <source>
        <dbReference type="ARBA" id="ARBA00001526"/>
    </source>
</evidence>
<dbReference type="Proteomes" id="UP000539985">
    <property type="component" value="Unassembled WGS sequence"/>
</dbReference>
<dbReference type="PANTHER" id="PTHR35333">
    <property type="entry name" value="BETA-LACTAMASE"/>
    <property type="match status" value="1"/>
</dbReference>
<evidence type="ECO:0000259" key="6">
    <source>
        <dbReference type="Pfam" id="PF13354"/>
    </source>
</evidence>
<dbReference type="PRINTS" id="PR00118">
    <property type="entry name" value="BLACTAMASEA"/>
</dbReference>
<comment type="catalytic activity">
    <reaction evidence="1">
        <text>a beta-lactam + H2O = a substituted beta-amino acid</text>
        <dbReference type="Rhea" id="RHEA:20401"/>
        <dbReference type="ChEBI" id="CHEBI:15377"/>
        <dbReference type="ChEBI" id="CHEBI:35627"/>
        <dbReference type="ChEBI" id="CHEBI:140347"/>
        <dbReference type="EC" id="3.5.2.6"/>
    </reaction>
</comment>
<dbReference type="EMBL" id="JACAQB010000006">
    <property type="protein sequence ID" value="NWB96482.1"/>
    <property type="molecule type" value="Genomic_DNA"/>
</dbReference>
<evidence type="ECO:0000256" key="2">
    <source>
        <dbReference type="ARBA" id="ARBA00009009"/>
    </source>
</evidence>
<name>A0A7Y8C2L7_9PSED</name>
<proteinExistence type="inferred from homology"/>
<dbReference type="InterPro" id="IPR012338">
    <property type="entry name" value="Beta-lactam/transpept-like"/>
</dbReference>
<dbReference type="RefSeq" id="WP_177097875.1">
    <property type="nucleotide sequence ID" value="NZ_JACAQS010000014.1"/>
</dbReference>
<protein>
    <recommendedName>
        <fullName evidence="3">beta-lactamase</fullName>
        <ecNumber evidence="3">3.5.2.6</ecNumber>
    </recommendedName>
    <alternativeName>
        <fullName evidence="4">Penicillinase</fullName>
    </alternativeName>
</protein>
<evidence type="ECO:0000313" key="8">
    <source>
        <dbReference type="Proteomes" id="UP000539985"/>
    </source>
</evidence>
<dbReference type="InterPro" id="IPR045155">
    <property type="entry name" value="Beta-lactam_cat"/>
</dbReference>
<evidence type="ECO:0000313" key="7">
    <source>
        <dbReference type="EMBL" id="NWB96482.1"/>
    </source>
</evidence>
<dbReference type="InterPro" id="IPR006311">
    <property type="entry name" value="TAT_signal"/>
</dbReference>
<dbReference type="Pfam" id="PF13354">
    <property type="entry name" value="Beta-lactamase2"/>
    <property type="match status" value="1"/>
</dbReference>
<evidence type="ECO:0000256" key="4">
    <source>
        <dbReference type="ARBA" id="ARBA00030171"/>
    </source>
</evidence>
<keyword evidence="5" id="KW-0732">Signal</keyword>
<dbReference type="NCBIfam" id="NF033103">
    <property type="entry name" value="bla_class_A"/>
    <property type="match status" value="1"/>
</dbReference>
<dbReference type="InterPro" id="IPR000871">
    <property type="entry name" value="Beta-lactam_class-A"/>
</dbReference>
<dbReference type="GO" id="GO:0046677">
    <property type="term" value="P:response to antibiotic"/>
    <property type="evidence" value="ECO:0007669"/>
    <property type="project" value="InterPro"/>
</dbReference>
<dbReference type="EC" id="3.5.2.6" evidence="3"/>
<dbReference type="GO" id="GO:0030655">
    <property type="term" value="P:beta-lactam antibiotic catabolic process"/>
    <property type="evidence" value="ECO:0007669"/>
    <property type="project" value="InterPro"/>
</dbReference>
<dbReference type="GO" id="GO:0008800">
    <property type="term" value="F:beta-lactamase activity"/>
    <property type="evidence" value="ECO:0007669"/>
    <property type="project" value="UniProtKB-EC"/>
</dbReference>
<sequence>MTKFSRRQIIASMTVASAAIAIQAPALAVPSPSATTDNDLEKQLQKLEREHEGTLGVALMNCSTGAIASHRGNERVLLNSTSKLFIAAAVLARVDSGKEKLDRLLVVRESDLGGWTPITEKRLGEPGMTVAELCLAAVAWTDNAASNVLIRSVGGPEAVTAYLRSIGDDITRLDRYEPALNEHDHEGDERDTTTPLAMMKTLKTLLLGDALLPSSRHQLAAWTIEGKTGATRLRAGMPASWLVGEKTGTNDVGNANDVGVAWPTDRGAVIAVAYTFLPKASKEQRDKAIAMIGEMASKL</sequence>
<evidence type="ECO:0000256" key="5">
    <source>
        <dbReference type="SAM" id="SignalP"/>
    </source>
</evidence>
<organism evidence="7 8">
    <name type="scientific">Pseudomonas gingeri</name>
    <dbReference type="NCBI Taxonomy" id="117681"/>
    <lineage>
        <taxon>Bacteria</taxon>
        <taxon>Pseudomonadati</taxon>
        <taxon>Pseudomonadota</taxon>
        <taxon>Gammaproteobacteria</taxon>
        <taxon>Pseudomonadales</taxon>
        <taxon>Pseudomonadaceae</taxon>
        <taxon>Pseudomonas</taxon>
    </lineage>
</organism>
<dbReference type="PANTHER" id="PTHR35333:SF3">
    <property type="entry name" value="BETA-LACTAMASE-TYPE TRANSPEPTIDASE FOLD CONTAINING PROTEIN"/>
    <property type="match status" value="1"/>
</dbReference>
<dbReference type="SUPFAM" id="SSF56601">
    <property type="entry name" value="beta-lactamase/transpeptidase-like"/>
    <property type="match status" value="1"/>
</dbReference>
<evidence type="ECO:0000256" key="3">
    <source>
        <dbReference type="ARBA" id="ARBA00012865"/>
    </source>
</evidence>
<feature type="domain" description="Beta-lactamase class A catalytic" evidence="6">
    <location>
        <begin position="56"/>
        <end position="274"/>
    </location>
</feature>
<dbReference type="PROSITE" id="PS51318">
    <property type="entry name" value="TAT"/>
    <property type="match status" value="1"/>
</dbReference>
<feature type="chain" id="PRO_5031451913" description="beta-lactamase" evidence="5">
    <location>
        <begin position="29"/>
        <end position="299"/>
    </location>
</feature>
<comment type="caution">
    <text evidence="7">The sequence shown here is derived from an EMBL/GenBank/DDBJ whole genome shotgun (WGS) entry which is preliminary data.</text>
</comment>
<reference evidence="7 8" key="1">
    <citation type="submission" date="2020-04" db="EMBL/GenBank/DDBJ databases">
        <title>Molecular characterization of pseudomonads from Agaricus bisporus reveal novel blotch 2 pathogens in Western Europe.</title>
        <authorList>
            <person name="Taparia T."/>
            <person name="Krijger M."/>
            <person name="Haynes E."/>
            <person name="Elpinstone J.G."/>
            <person name="Noble R."/>
            <person name="Van Der Wolf J."/>
        </authorList>
    </citation>
    <scope>NUCLEOTIDE SEQUENCE [LARGE SCALE GENOMIC DNA]</scope>
    <source>
        <strain evidence="7 8">H7001</strain>
    </source>
</reference>